<evidence type="ECO:0000313" key="3">
    <source>
        <dbReference type="Proteomes" id="UP000317770"/>
    </source>
</evidence>
<dbReference type="AlphaFoldDB" id="A0A8B5XW22"/>
<sequence>MKVQLKYTVFLVLTTIFVILYLSNHKQTEETIIFFPIDSSLHFEHASTHLTPKGTGDSTYTITWRVDSSLDRSAYLRQDVSLLYKNGKLAGALKNWRQNKQDLSQKAKSKESESGRYEAVTFHYAEVHPSDTIFTSAQQLSKDKLYTVTTPAFQFFHRPLSEEQIQWKKTLDGLTDQTVRNGLEKAGQAFQVNLDQYKIISLTDLPSKKNQWLAAFPQFKREEIVGKLWEGLYKNYVLGIKKEDGSTVSPQGSTIPLLLMAKNQSEILVLFTLKDGTPIMLRQKL</sequence>
<keyword evidence="1" id="KW-0472">Membrane</keyword>
<reference evidence="2 3" key="1">
    <citation type="submission" date="2019-07" db="EMBL/GenBank/DDBJ databases">
        <title>Genome assembly of Bacillus simplex strain GGC-P6A.</title>
        <authorList>
            <person name="Jennings M.E."/>
            <person name="Barton H.A."/>
        </authorList>
    </citation>
    <scope>NUCLEOTIDE SEQUENCE [LARGE SCALE GENOMIC DNA]</scope>
    <source>
        <strain evidence="2 3">GGC-P6A</strain>
    </source>
</reference>
<comment type="caution">
    <text evidence="2">The sequence shown here is derived from an EMBL/GenBank/DDBJ whole genome shotgun (WGS) entry which is preliminary data.</text>
</comment>
<feature type="transmembrane region" description="Helical" evidence="1">
    <location>
        <begin position="7"/>
        <end position="23"/>
    </location>
</feature>
<keyword evidence="1" id="KW-0812">Transmembrane</keyword>
<protein>
    <submittedName>
        <fullName evidence="2">Uncharacterized protein</fullName>
    </submittedName>
</protein>
<proteinExistence type="predicted"/>
<name>A0A8B5XW22_9BACI</name>
<accession>A0A8B5XW22</accession>
<dbReference type="Proteomes" id="UP000317770">
    <property type="component" value="Unassembled WGS sequence"/>
</dbReference>
<dbReference type="EMBL" id="VNKI01000008">
    <property type="protein sequence ID" value="TVX78980.1"/>
    <property type="molecule type" value="Genomic_DNA"/>
</dbReference>
<dbReference type="RefSeq" id="WP_063233054.1">
    <property type="nucleotide sequence ID" value="NZ_CABIYS010000006.1"/>
</dbReference>
<evidence type="ECO:0000313" key="2">
    <source>
        <dbReference type="EMBL" id="TVX78980.1"/>
    </source>
</evidence>
<organism evidence="2 3">
    <name type="scientific">Peribacillus simplex</name>
    <dbReference type="NCBI Taxonomy" id="1478"/>
    <lineage>
        <taxon>Bacteria</taxon>
        <taxon>Bacillati</taxon>
        <taxon>Bacillota</taxon>
        <taxon>Bacilli</taxon>
        <taxon>Bacillales</taxon>
        <taxon>Bacillaceae</taxon>
        <taxon>Peribacillus</taxon>
    </lineage>
</organism>
<dbReference type="GeneID" id="56475310"/>
<evidence type="ECO:0000256" key="1">
    <source>
        <dbReference type="SAM" id="Phobius"/>
    </source>
</evidence>
<keyword evidence="1" id="KW-1133">Transmembrane helix</keyword>
<gene>
    <name evidence="2" type="ORF">FQP34_16675</name>
</gene>